<evidence type="ECO:0000313" key="9">
    <source>
        <dbReference type="EMBL" id="KAF9597206.1"/>
    </source>
</evidence>
<evidence type="ECO:0000256" key="6">
    <source>
        <dbReference type="ARBA" id="ARBA00023242"/>
    </source>
</evidence>
<dbReference type="InterPro" id="IPR017930">
    <property type="entry name" value="Myb_dom"/>
</dbReference>
<keyword evidence="10" id="KW-1185">Reference proteome</keyword>
<evidence type="ECO:0000256" key="1">
    <source>
        <dbReference type="ARBA" id="ARBA00004123"/>
    </source>
</evidence>
<dbReference type="InterPro" id="IPR044676">
    <property type="entry name" value="EOBI/EOBII-like_plant"/>
</dbReference>
<comment type="subcellular location">
    <subcellularLocation>
        <location evidence="1">Nucleus</location>
    </subcellularLocation>
</comment>
<dbReference type="GO" id="GO:0043565">
    <property type="term" value="F:sequence-specific DNA binding"/>
    <property type="evidence" value="ECO:0007669"/>
    <property type="project" value="InterPro"/>
</dbReference>
<sequence length="233" mass="27373">MASRVAPMQEETMRKGPWLEEEDERLTTFVTSMGDRRWDSIARVSELRRSGKSCRLRWLNYLRPDLKHGQMSAEEECIIVQLQERWGNKWSKIAGRLPGRTDNEIKNYWRTHLRKKTQAQEQEKLRREIENAMGTPDDQSTHTNCSEFPESGKEDIFITMEQSIEDFGPSEYAFAASPYEARVYDWISETMQDQYPLKHQEEYNVFDTWLCNPALASGDADWTGLLWDTEMST</sequence>
<keyword evidence="4" id="KW-0238">DNA-binding</keyword>
<dbReference type="FunFam" id="1.10.10.60:FF:000011">
    <property type="entry name" value="Myb transcription factor"/>
    <property type="match status" value="1"/>
</dbReference>
<comment type="caution">
    <text evidence="9">The sequence shown here is derived from an EMBL/GenBank/DDBJ whole genome shotgun (WGS) entry which is preliminary data.</text>
</comment>
<dbReference type="EMBL" id="JADFTS010000007">
    <property type="protein sequence ID" value="KAF9597206.1"/>
    <property type="molecule type" value="Genomic_DNA"/>
</dbReference>
<accession>A0A835LRU9</accession>
<dbReference type="PROSITE" id="PS50090">
    <property type="entry name" value="MYB_LIKE"/>
    <property type="match status" value="2"/>
</dbReference>
<dbReference type="GO" id="GO:0003700">
    <property type="term" value="F:DNA-binding transcription factor activity"/>
    <property type="evidence" value="ECO:0007669"/>
    <property type="project" value="InterPro"/>
</dbReference>
<dbReference type="GO" id="GO:0005634">
    <property type="term" value="C:nucleus"/>
    <property type="evidence" value="ECO:0007669"/>
    <property type="project" value="UniProtKB-SubCell"/>
</dbReference>
<dbReference type="PANTHER" id="PTHR45675">
    <property type="entry name" value="MYB TRANSCRIPTION FACTOR-RELATED-RELATED"/>
    <property type="match status" value="1"/>
</dbReference>
<dbReference type="InterPro" id="IPR009057">
    <property type="entry name" value="Homeodomain-like_sf"/>
</dbReference>
<evidence type="ECO:0000259" key="8">
    <source>
        <dbReference type="PROSITE" id="PS51294"/>
    </source>
</evidence>
<evidence type="ECO:0000256" key="4">
    <source>
        <dbReference type="ARBA" id="ARBA00023125"/>
    </source>
</evidence>
<protein>
    <submittedName>
        <fullName evidence="9">Uncharacterized protein</fullName>
    </submittedName>
</protein>
<dbReference type="SMART" id="SM00717">
    <property type="entry name" value="SANT"/>
    <property type="match status" value="2"/>
</dbReference>
<keyword evidence="5" id="KW-0804">Transcription</keyword>
<name>A0A835LRU9_9MAGN</name>
<keyword evidence="6" id="KW-0539">Nucleus</keyword>
<feature type="domain" description="Myb-like" evidence="7">
    <location>
        <begin position="63"/>
        <end position="113"/>
    </location>
</feature>
<organism evidence="9 10">
    <name type="scientific">Coptis chinensis</name>
    <dbReference type="NCBI Taxonomy" id="261450"/>
    <lineage>
        <taxon>Eukaryota</taxon>
        <taxon>Viridiplantae</taxon>
        <taxon>Streptophyta</taxon>
        <taxon>Embryophyta</taxon>
        <taxon>Tracheophyta</taxon>
        <taxon>Spermatophyta</taxon>
        <taxon>Magnoliopsida</taxon>
        <taxon>Ranunculales</taxon>
        <taxon>Ranunculaceae</taxon>
        <taxon>Coptidoideae</taxon>
        <taxon>Coptis</taxon>
    </lineage>
</organism>
<reference evidence="9 10" key="1">
    <citation type="submission" date="2020-10" db="EMBL/GenBank/DDBJ databases">
        <title>The Coptis chinensis genome and diversification of protoberbering-type alkaloids.</title>
        <authorList>
            <person name="Wang B."/>
            <person name="Shu S."/>
            <person name="Song C."/>
            <person name="Liu Y."/>
        </authorList>
    </citation>
    <scope>NUCLEOTIDE SEQUENCE [LARGE SCALE GENOMIC DNA]</scope>
    <source>
        <strain evidence="9">HL-2020</strain>
        <tissue evidence="9">Leaf</tissue>
    </source>
</reference>
<evidence type="ECO:0000256" key="2">
    <source>
        <dbReference type="ARBA" id="ARBA00022737"/>
    </source>
</evidence>
<dbReference type="AlphaFoldDB" id="A0A835LRU9"/>
<keyword evidence="3" id="KW-0805">Transcription regulation</keyword>
<dbReference type="PANTHER" id="PTHR45675:SF8">
    <property type="entry name" value="TRANSCRIPTION FACTOR MYB27"/>
    <property type="match status" value="1"/>
</dbReference>
<dbReference type="InterPro" id="IPR001005">
    <property type="entry name" value="SANT/Myb"/>
</dbReference>
<keyword evidence="2" id="KW-0677">Repeat</keyword>
<dbReference type="CDD" id="cd00167">
    <property type="entry name" value="SANT"/>
    <property type="match status" value="2"/>
</dbReference>
<dbReference type="Proteomes" id="UP000631114">
    <property type="component" value="Unassembled WGS sequence"/>
</dbReference>
<evidence type="ECO:0000313" key="10">
    <source>
        <dbReference type="Proteomes" id="UP000631114"/>
    </source>
</evidence>
<dbReference type="OrthoDB" id="2143914at2759"/>
<dbReference type="PROSITE" id="PS51294">
    <property type="entry name" value="HTH_MYB"/>
    <property type="match status" value="2"/>
</dbReference>
<evidence type="ECO:0000259" key="7">
    <source>
        <dbReference type="PROSITE" id="PS50090"/>
    </source>
</evidence>
<feature type="domain" description="HTH myb-type" evidence="8">
    <location>
        <begin position="10"/>
        <end position="62"/>
    </location>
</feature>
<evidence type="ECO:0000256" key="3">
    <source>
        <dbReference type="ARBA" id="ARBA00023015"/>
    </source>
</evidence>
<proteinExistence type="predicted"/>
<feature type="domain" description="HTH myb-type" evidence="8">
    <location>
        <begin position="63"/>
        <end position="117"/>
    </location>
</feature>
<dbReference type="Pfam" id="PF00249">
    <property type="entry name" value="Myb_DNA-binding"/>
    <property type="match status" value="2"/>
</dbReference>
<dbReference type="Gene3D" id="1.10.10.60">
    <property type="entry name" value="Homeodomain-like"/>
    <property type="match status" value="2"/>
</dbReference>
<dbReference type="SUPFAM" id="SSF46689">
    <property type="entry name" value="Homeodomain-like"/>
    <property type="match status" value="1"/>
</dbReference>
<feature type="domain" description="Myb-like" evidence="7">
    <location>
        <begin position="10"/>
        <end position="62"/>
    </location>
</feature>
<evidence type="ECO:0000256" key="5">
    <source>
        <dbReference type="ARBA" id="ARBA00023163"/>
    </source>
</evidence>
<gene>
    <name evidence="9" type="ORF">IFM89_016347</name>
</gene>